<dbReference type="Proteomes" id="UP000036403">
    <property type="component" value="Unassembled WGS sequence"/>
</dbReference>
<name>A0A0J7JUH5_LASNI</name>
<dbReference type="OrthoDB" id="2308815at2759"/>
<keyword evidence="2" id="KW-1185">Reference proteome</keyword>
<dbReference type="PANTHER" id="PTHR48229">
    <property type="entry name" value="CAIB/BAIF FAMILY ENZYME (AFU_ORTHOLOGUE AFUA_1G05360)-RELATED"/>
    <property type="match status" value="1"/>
</dbReference>
<sequence>MESTTYSSIAESSRIVDVLFSLVDATSLPPDARAKRAHVAFTGARDRPYFPIPFKQTEVAAALKAVEGSVAALLADQRDGVSSRRSITVDQEKTTAFLFQAYLARIGGLAKLDSKVRSLLKGA</sequence>
<dbReference type="InterPro" id="IPR052985">
    <property type="entry name" value="CoA-trans_III_biosynth/detox"/>
</dbReference>
<proteinExistence type="predicted"/>
<reference evidence="1 2" key="1">
    <citation type="submission" date="2015-04" db="EMBL/GenBank/DDBJ databases">
        <title>Lasius niger genome sequencing.</title>
        <authorList>
            <person name="Konorov E.A."/>
            <person name="Nikitin M.A."/>
            <person name="Kirill M.V."/>
            <person name="Chang P."/>
        </authorList>
    </citation>
    <scope>NUCLEOTIDE SEQUENCE [LARGE SCALE GENOMIC DNA]</scope>
    <source>
        <tissue evidence="1">Whole</tissue>
    </source>
</reference>
<dbReference type="EMBL" id="LBMM01030363">
    <property type="protein sequence ID" value="KMQ81908.1"/>
    <property type="molecule type" value="Genomic_DNA"/>
</dbReference>
<evidence type="ECO:0000313" key="1">
    <source>
        <dbReference type="EMBL" id="KMQ81908.1"/>
    </source>
</evidence>
<evidence type="ECO:0000313" key="2">
    <source>
        <dbReference type="Proteomes" id="UP000036403"/>
    </source>
</evidence>
<dbReference type="AlphaFoldDB" id="A0A0J7JUH5"/>
<comment type="caution">
    <text evidence="1">The sequence shown here is derived from an EMBL/GenBank/DDBJ whole genome shotgun (WGS) entry which is preliminary data.</text>
</comment>
<dbReference type="InterPro" id="IPR023606">
    <property type="entry name" value="CoA-Trfase_III_dom_1_sf"/>
</dbReference>
<accession>A0A0J7JUH5</accession>
<dbReference type="SUPFAM" id="SSF89796">
    <property type="entry name" value="CoA-transferase family III (CaiB/BaiF)"/>
    <property type="match status" value="1"/>
</dbReference>
<protein>
    <submittedName>
        <fullName evidence="1">Caib baif family enzyme</fullName>
    </submittedName>
</protein>
<dbReference type="PANTHER" id="PTHR48229:SF1">
    <property type="entry name" value="ALPHA METHYLACYL-COA RACEMASE-RELATED"/>
    <property type="match status" value="1"/>
</dbReference>
<dbReference type="PaxDb" id="67767-A0A0J7JUH5"/>
<organism evidence="1 2">
    <name type="scientific">Lasius niger</name>
    <name type="common">Black garden ant</name>
    <dbReference type="NCBI Taxonomy" id="67767"/>
    <lineage>
        <taxon>Eukaryota</taxon>
        <taxon>Metazoa</taxon>
        <taxon>Ecdysozoa</taxon>
        <taxon>Arthropoda</taxon>
        <taxon>Hexapoda</taxon>
        <taxon>Insecta</taxon>
        <taxon>Pterygota</taxon>
        <taxon>Neoptera</taxon>
        <taxon>Endopterygota</taxon>
        <taxon>Hymenoptera</taxon>
        <taxon>Apocrita</taxon>
        <taxon>Aculeata</taxon>
        <taxon>Formicoidea</taxon>
        <taxon>Formicidae</taxon>
        <taxon>Formicinae</taxon>
        <taxon>Lasius</taxon>
        <taxon>Lasius</taxon>
    </lineage>
</organism>
<gene>
    <name evidence="1" type="ORF">RF55_24801</name>
</gene>
<dbReference type="STRING" id="67767.A0A0J7JUH5"/>